<dbReference type="RefSeq" id="WP_044634041.1">
    <property type="nucleotide sequence ID" value="NZ_JTDW01000022.1"/>
</dbReference>
<dbReference type="OrthoDB" id="594879at2"/>
<reference evidence="3 4" key="1">
    <citation type="submission" date="2014-11" db="EMBL/GenBank/DDBJ databases">
        <title>Tamlana sedimentorum sp. nov., isolated from shallow sand sediments of the Sea of Japan.</title>
        <authorList>
            <person name="Romanenko L.A."/>
        </authorList>
    </citation>
    <scope>NUCLEOTIDE SEQUENCE [LARGE SCALE GENOMIC DNA]</scope>
    <source>
        <strain evidence="3 4">JCM 19808</strain>
    </source>
</reference>
<dbReference type="Gene3D" id="3.90.640.20">
    <property type="entry name" value="Heat-shock cognate protein, ATPase"/>
    <property type="match status" value="1"/>
</dbReference>
<comment type="caution">
    <text evidence="3">The sequence shown here is derived from an EMBL/GenBank/DDBJ whole genome shotgun (WGS) entry which is preliminary data.</text>
</comment>
<dbReference type="Proteomes" id="UP000032578">
    <property type="component" value="Unassembled WGS sequence"/>
</dbReference>
<dbReference type="Pfam" id="PF11738">
    <property type="entry name" value="DUF3298"/>
    <property type="match status" value="1"/>
</dbReference>
<accession>A0A0D7VZP4</accession>
<evidence type="ECO:0000259" key="2">
    <source>
        <dbReference type="Pfam" id="PF13739"/>
    </source>
</evidence>
<evidence type="ECO:0000313" key="4">
    <source>
        <dbReference type="Proteomes" id="UP000032578"/>
    </source>
</evidence>
<dbReference type="Pfam" id="PF13739">
    <property type="entry name" value="PdaC"/>
    <property type="match status" value="1"/>
</dbReference>
<feature type="domain" description="DUF3298" evidence="1">
    <location>
        <begin position="160"/>
        <end position="229"/>
    </location>
</feature>
<dbReference type="STRING" id="1435349.PW52_16280"/>
<protein>
    <recommendedName>
        <fullName evidence="5">Deacetylase PdaC domain-containing protein</fullName>
    </recommendedName>
</protein>
<dbReference type="EMBL" id="JTDW01000022">
    <property type="protein sequence ID" value="KJD31913.1"/>
    <property type="molecule type" value="Genomic_DNA"/>
</dbReference>
<dbReference type="PATRIC" id="fig|1435349.4.peg.1678"/>
<evidence type="ECO:0000259" key="1">
    <source>
        <dbReference type="Pfam" id="PF11738"/>
    </source>
</evidence>
<feature type="domain" description="Deacetylase PdaC" evidence="2">
    <location>
        <begin position="49"/>
        <end position="141"/>
    </location>
</feature>
<dbReference type="InterPro" id="IPR021729">
    <property type="entry name" value="DUF3298"/>
</dbReference>
<organism evidence="3 4">
    <name type="scientific">Neotamlana sedimentorum</name>
    <dbReference type="NCBI Taxonomy" id="1435349"/>
    <lineage>
        <taxon>Bacteria</taxon>
        <taxon>Pseudomonadati</taxon>
        <taxon>Bacteroidota</taxon>
        <taxon>Flavobacteriia</taxon>
        <taxon>Flavobacteriales</taxon>
        <taxon>Flavobacteriaceae</taxon>
        <taxon>Neotamlana</taxon>
    </lineage>
</organism>
<keyword evidence="4" id="KW-1185">Reference proteome</keyword>
<sequence>MKKLNHTALIIILITFFSCKKETETIQFSETSFNVENNKLVEINSVLAKGNKNIVSKINNQINGALINALHVVDGDTTSLKTVEEGISFFNNAYNSFSEEVKEATPPWETQIDVEVMYQSEVLASIAITTYAYTGGAHGLTTIIFKNFDLTTGNLIDNADLFTDYNSFKKLSEKYFDKNIEDKNSLFEPSNFKMPVNIAYSGEGIVLLYNTYEIAPYSTGIIEFLIPYNESEPYLALNHL</sequence>
<proteinExistence type="predicted"/>
<gene>
    <name evidence="3" type="ORF">PW52_16280</name>
</gene>
<dbReference type="AlphaFoldDB" id="A0A0D7VZP4"/>
<dbReference type="InterPro" id="IPR037126">
    <property type="entry name" value="PdaC/RsiV-like_sf"/>
</dbReference>
<dbReference type="PROSITE" id="PS51257">
    <property type="entry name" value="PROKAR_LIPOPROTEIN"/>
    <property type="match status" value="1"/>
</dbReference>
<evidence type="ECO:0000313" key="3">
    <source>
        <dbReference type="EMBL" id="KJD31913.1"/>
    </source>
</evidence>
<name>A0A0D7VZP4_9FLAO</name>
<evidence type="ECO:0008006" key="5">
    <source>
        <dbReference type="Google" id="ProtNLM"/>
    </source>
</evidence>
<dbReference type="Gene3D" id="3.30.565.40">
    <property type="entry name" value="Fervidobacterium nodosum Rt17-B1 like"/>
    <property type="match status" value="1"/>
</dbReference>
<dbReference type="InterPro" id="IPR025303">
    <property type="entry name" value="PdaC"/>
</dbReference>